<dbReference type="VEuPathDB" id="MicrosporidiaDB:G9O61_00g009200"/>
<evidence type="ECO:0000256" key="1">
    <source>
        <dbReference type="SAM" id="MobiDB-lite"/>
    </source>
</evidence>
<sequence>MTSAKKTDKNKKRKSKKHSRIPKKFLGNIKSFEEFALYYKNRNVAQKSLKAKKSNSSIKKDVDGRIYKTINPSSICIEQKSSLNILSEQAYLDFYLNNANDCPIERACPYKKLDEEEVCNVCFSITYCRCNLN</sequence>
<keyword evidence="3" id="KW-1185">Reference proteome</keyword>
<proteinExistence type="predicted"/>
<dbReference type="VEuPathDB" id="MicrosporidiaDB:AAJ76_1200014093"/>
<dbReference type="Proteomes" id="UP000034350">
    <property type="component" value="Unassembled WGS sequence"/>
</dbReference>
<organism evidence="2 3">
    <name type="scientific">Vairimorpha ceranae</name>
    <dbReference type="NCBI Taxonomy" id="40302"/>
    <lineage>
        <taxon>Eukaryota</taxon>
        <taxon>Fungi</taxon>
        <taxon>Fungi incertae sedis</taxon>
        <taxon>Microsporidia</taxon>
        <taxon>Nosematidae</taxon>
        <taxon>Vairimorpha</taxon>
    </lineage>
</organism>
<feature type="region of interest" description="Disordered" evidence="1">
    <location>
        <begin position="1"/>
        <end position="22"/>
    </location>
</feature>
<gene>
    <name evidence="2" type="ORF">AAJ76_1200014093</name>
</gene>
<dbReference type="AlphaFoldDB" id="A0A0F9WEF8"/>
<dbReference type="EMBL" id="JPQZ01000012">
    <property type="protein sequence ID" value="KKO75771.1"/>
    <property type="molecule type" value="Genomic_DNA"/>
</dbReference>
<comment type="caution">
    <text evidence="2">The sequence shown here is derived from an EMBL/GenBank/DDBJ whole genome shotgun (WGS) entry which is preliminary data.</text>
</comment>
<feature type="compositionally biased region" description="Basic residues" evidence="1">
    <location>
        <begin position="8"/>
        <end position="22"/>
    </location>
</feature>
<reference evidence="2 3" key="1">
    <citation type="journal article" date="2015" name="Environ. Microbiol.">
        <title>Genome analyses suggest the presence of polyploidy and recent human-driven expansions in eight global populations of the honeybee pathogen Nosema ceranae.</title>
        <authorList>
            <person name="Pelin A."/>
            <person name="Selman M."/>
            <person name="Aris-Brosou S."/>
            <person name="Farinelli L."/>
            <person name="Corradi N."/>
        </authorList>
    </citation>
    <scope>NUCLEOTIDE SEQUENCE [LARGE SCALE GENOMIC DNA]</scope>
    <source>
        <strain evidence="2 3">PA08 1199</strain>
    </source>
</reference>
<name>A0A0F9WEF8_9MICR</name>
<dbReference type="GeneID" id="36318745"/>
<dbReference type="RefSeq" id="XP_024331513.1">
    <property type="nucleotide sequence ID" value="XM_024473848.1"/>
</dbReference>
<protein>
    <submittedName>
        <fullName evidence="2">Uncharacterized protein</fullName>
    </submittedName>
</protein>
<evidence type="ECO:0000313" key="2">
    <source>
        <dbReference type="EMBL" id="KKO75771.1"/>
    </source>
</evidence>
<accession>A0A0F9WEF8</accession>
<evidence type="ECO:0000313" key="3">
    <source>
        <dbReference type="Proteomes" id="UP000034350"/>
    </source>
</evidence>
<dbReference type="VEuPathDB" id="MicrosporidiaDB:NCER_101638"/>